<keyword evidence="2" id="KW-1185">Reference proteome</keyword>
<dbReference type="InterPro" id="IPR036412">
    <property type="entry name" value="HAD-like_sf"/>
</dbReference>
<dbReference type="InterPro" id="IPR023214">
    <property type="entry name" value="HAD_sf"/>
</dbReference>
<dbReference type="AlphaFoldDB" id="A0A1Z1FEH2"/>
<dbReference type="Gene3D" id="3.40.50.1000">
    <property type="entry name" value="HAD superfamily/HAD-like"/>
    <property type="match status" value="1"/>
</dbReference>
<keyword evidence="1" id="KW-0378">Hydrolase</keyword>
<dbReference type="RefSeq" id="WP_066847686.1">
    <property type="nucleotide sequence ID" value="NZ_CP019602.1"/>
</dbReference>
<dbReference type="InterPro" id="IPR006439">
    <property type="entry name" value="HAD-SF_hydro_IA"/>
</dbReference>
<dbReference type="PANTHER" id="PTHR43611">
    <property type="entry name" value="ALPHA-D-GLUCOSE 1-PHOSPHATE PHOSPHATASE"/>
    <property type="match status" value="1"/>
</dbReference>
<organism evidence="1 2">
    <name type="scientific">Croceicoccus marinus</name>
    <dbReference type="NCBI Taxonomy" id="450378"/>
    <lineage>
        <taxon>Bacteria</taxon>
        <taxon>Pseudomonadati</taxon>
        <taxon>Pseudomonadota</taxon>
        <taxon>Alphaproteobacteria</taxon>
        <taxon>Sphingomonadales</taxon>
        <taxon>Erythrobacteraceae</taxon>
        <taxon>Croceicoccus</taxon>
    </lineage>
</organism>
<dbReference type="KEGG" id="cman:A9D14_14155"/>
<name>A0A1Z1FEH2_9SPHN</name>
<dbReference type="Proteomes" id="UP000195807">
    <property type="component" value="Chromosome"/>
</dbReference>
<evidence type="ECO:0000313" key="2">
    <source>
        <dbReference type="Proteomes" id="UP000195807"/>
    </source>
</evidence>
<protein>
    <submittedName>
        <fullName evidence="1">Hydrolase</fullName>
    </submittedName>
</protein>
<dbReference type="PANTHER" id="PTHR43611:SF3">
    <property type="entry name" value="FLAVIN MONONUCLEOTIDE HYDROLASE 1, CHLOROPLATIC"/>
    <property type="match status" value="1"/>
</dbReference>
<reference evidence="1 2" key="1">
    <citation type="submission" date="2017-01" db="EMBL/GenBank/DDBJ databases">
        <title>Complete genome sequence of esterase-producing bacterium Croceicoccus marinus E4A9.</title>
        <authorList>
            <person name="Wu Y.-H."/>
            <person name="Cheng H."/>
            <person name="Xu L."/>
            <person name="Huo Y.-Y."/>
            <person name="Wang C.-S."/>
            <person name="Xu X.-W."/>
        </authorList>
    </citation>
    <scope>NUCLEOTIDE SEQUENCE [LARGE SCALE GENOMIC DNA]</scope>
    <source>
        <strain evidence="1 2">E4A9</strain>
    </source>
</reference>
<dbReference type="CDD" id="cd02603">
    <property type="entry name" value="HAD_sEH-N_like"/>
    <property type="match status" value="1"/>
</dbReference>
<sequence length="206" mass="23316">MTKTPVRNVAFDVGRVLFRWDMALLFGPMVDDPAELDYVLSHVVTEAWHFEHDAGRDLAELVAERKLLFPRHGAVIDAYATRFLESIPGPVPGSHELVEELDERGVPLFAITNFADEFWARFRPDQPVFDRFRDIVVSGTEKLAKPAPEIFELAARRFGIDPAETLFIDDNDANIAAAQRLGWQVHHFRDAPALRDDLARRGLIDG</sequence>
<dbReference type="SUPFAM" id="SSF56784">
    <property type="entry name" value="HAD-like"/>
    <property type="match status" value="1"/>
</dbReference>
<dbReference type="GO" id="GO:0016787">
    <property type="term" value="F:hydrolase activity"/>
    <property type="evidence" value="ECO:0007669"/>
    <property type="project" value="UniProtKB-KW"/>
</dbReference>
<dbReference type="STRING" id="450378.GCA_001661675_02842"/>
<dbReference type="OrthoDB" id="9807742at2"/>
<accession>A0A1Z1FEH2</accession>
<proteinExistence type="predicted"/>
<dbReference type="PRINTS" id="PR00413">
    <property type="entry name" value="HADHALOGNASE"/>
</dbReference>
<dbReference type="EMBL" id="CP019602">
    <property type="protein sequence ID" value="ARU17097.1"/>
    <property type="molecule type" value="Genomic_DNA"/>
</dbReference>
<gene>
    <name evidence="1" type="ORF">A9D14_14155</name>
</gene>
<dbReference type="NCBIfam" id="TIGR01509">
    <property type="entry name" value="HAD-SF-IA-v3"/>
    <property type="match status" value="1"/>
</dbReference>
<evidence type="ECO:0000313" key="1">
    <source>
        <dbReference type="EMBL" id="ARU17097.1"/>
    </source>
</evidence>
<dbReference type="Pfam" id="PF00702">
    <property type="entry name" value="Hydrolase"/>
    <property type="match status" value="1"/>
</dbReference>